<organism evidence="1 2">
    <name type="scientific">Paenibacillus pasadenensis</name>
    <dbReference type="NCBI Taxonomy" id="217090"/>
    <lineage>
        <taxon>Bacteria</taxon>
        <taxon>Bacillati</taxon>
        <taxon>Bacillota</taxon>
        <taxon>Bacilli</taxon>
        <taxon>Bacillales</taxon>
        <taxon>Paenibacillaceae</taxon>
        <taxon>Paenibacillus</taxon>
    </lineage>
</organism>
<protein>
    <submittedName>
        <fullName evidence="1">Uncharacterized protein</fullName>
    </submittedName>
</protein>
<proteinExistence type="predicted"/>
<sequence length="68" mass="7815">MVRPFPSISNPFIYTQAMITNPQEPLQGEFLRKILEERTKAARKARFLRALPRRIMEGKGTRSGGARQ</sequence>
<dbReference type="Proteomes" id="UP000234789">
    <property type="component" value="Unassembled WGS sequence"/>
</dbReference>
<keyword evidence="2" id="KW-1185">Reference proteome</keyword>
<gene>
    <name evidence="1" type="ORF">B8V81_1470</name>
</gene>
<comment type="caution">
    <text evidence="1">The sequence shown here is derived from an EMBL/GenBank/DDBJ whole genome shotgun (WGS) entry which is preliminary data.</text>
</comment>
<accession>A0A2N5NA64</accession>
<dbReference type="AlphaFoldDB" id="A0A2N5NA64"/>
<name>A0A2N5NA64_9BACL</name>
<dbReference type="EMBL" id="NFEZ01000003">
    <property type="protein sequence ID" value="PLT47246.1"/>
    <property type="molecule type" value="Genomic_DNA"/>
</dbReference>
<evidence type="ECO:0000313" key="1">
    <source>
        <dbReference type="EMBL" id="PLT47246.1"/>
    </source>
</evidence>
<evidence type="ECO:0000313" key="2">
    <source>
        <dbReference type="Proteomes" id="UP000234789"/>
    </source>
</evidence>
<reference evidence="1 2" key="1">
    <citation type="submission" date="2017-05" db="EMBL/GenBank/DDBJ databases">
        <title>Functional genome analysis of Paenibacillus pasadenensis strain R16: insights on endophytic life style and antifungal activity.</title>
        <authorList>
            <person name="Passera A."/>
            <person name="Marcolungo L."/>
            <person name="Casati P."/>
            <person name="Brasca M."/>
            <person name="Quaglino F."/>
            <person name="Delledonne M."/>
        </authorList>
    </citation>
    <scope>NUCLEOTIDE SEQUENCE [LARGE SCALE GENOMIC DNA]</scope>
    <source>
        <strain evidence="1 2">R16</strain>
    </source>
</reference>